<gene>
    <name evidence="1" type="ORF">B0293_41990</name>
</gene>
<sequence>MDNGDTLAASQLGDVLIRPGRVDDAAALLRRFTYDNEFLDGDGPAALALIEVVTRNQRTDNLCREVNAGTAGAPEAWVTALLQGSHTEIEYARHLYRFGLNGDGSATAVTGRPIAAGYDSRST</sequence>
<dbReference type="EMBL" id="MUXN01000039">
    <property type="protein sequence ID" value="OOC00626.1"/>
    <property type="molecule type" value="Genomic_DNA"/>
</dbReference>
<comment type="caution">
    <text evidence="1">The sequence shown here is derived from an EMBL/GenBank/DDBJ whole genome shotgun (WGS) entry which is preliminary data.</text>
</comment>
<evidence type="ECO:0000313" key="2">
    <source>
        <dbReference type="Proteomes" id="UP000188551"/>
    </source>
</evidence>
<organism evidence="1 2">
    <name type="scientific">Amycolatopsis azurea DSM 43854</name>
    <dbReference type="NCBI Taxonomy" id="1238180"/>
    <lineage>
        <taxon>Bacteria</taxon>
        <taxon>Bacillati</taxon>
        <taxon>Actinomycetota</taxon>
        <taxon>Actinomycetes</taxon>
        <taxon>Pseudonocardiales</taxon>
        <taxon>Pseudonocardiaceae</taxon>
        <taxon>Amycolatopsis</taxon>
    </lineage>
</organism>
<protein>
    <submittedName>
        <fullName evidence="1">Uncharacterized protein</fullName>
    </submittedName>
</protein>
<accession>A0ABX3IZ82</accession>
<evidence type="ECO:0000313" key="1">
    <source>
        <dbReference type="EMBL" id="OOC00626.1"/>
    </source>
</evidence>
<keyword evidence="2" id="KW-1185">Reference proteome</keyword>
<dbReference type="RefSeq" id="WP_039919683.1">
    <property type="nucleotide sequence ID" value="NZ_ANMG01000091.1"/>
</dbReference>
<reference evidence="1 2" key="1">
    <citation type="submission" date="2017-02" db="EMBL/GenBank/DDBJ databases">
        <title>Amycolatopsis azurea DSM 43854 draft genome.</title>
        <authorList>
            <person name="Mayilraj S."/>
        </authorList>
    </citation>
    <scope>NUCLEOTIDE SEQUENCE [LARGE SCALE GENOMIC DNA]</scope>
    <source>
        <strain evidence="1 2">DSM 43854</strain>
    </source>
</reference>
<dbReference type="Proteomes" id="UP000188551">
    <property type="component" value="Unassembled WGS sequence"/>
</dbReference>
<name>A0ABX3IZ82_9PSEU</name>
<proteinExistence type="predicted"/>